<dbReference type="GeneID" id="88175064"/>
<evidence type="ECO:0000313" key="3">
    <source>
        <dbReference type="Proteomes" id="UP001338582"/>
    </source>
</evidence>
<sequence length="675" mass="74520">MDKWTNAEIVKIRSSWTDVVAANYYKDCDFVDTIFSELMVENVEARTLLEDPQVFREQKELFAMILKNTMLYLHKKALLDECMSEFISENPSVVVYGVTYLEPLGTVLIKALRRSLGSDRFHTDLEGLWVKLFIYIANSILLNDDACSESEEEKSITEPVAPLRLPSVYNTPTKNDFVGPDMSRLTIDLDKNEKYRGFRRNSLALEGPTLSLVIPPAMSPAKSSYREYEVEPHLTPRSSRRNTEHMMEKLGLLSENLSGSKASRQAAPFDPRRKPSHRRSLSDATLSISTPDGPYSQRSSISTVDDISLEDEINFSSPEEPRASVFDSKSFGIAALAPIAESEPDRYGDATSTASSRYGIDDSALEASSGTSSLSLHNLDYKSSISSGSGHSDHVNNFKSSGAAVASPQPRSYGFPFLAKEYDSPYANKAYLSSVPHFGGSDQGKRASVGFMKSSYVLKKGMSSDVSDAASIAYSSRLVSKPHSYARSVFSLPPDNSPPTRENPYKFAPPPKIPSFDHKPTSKAPKVELIKKETSKPLANDRTLVASMTTETKSTRKSFLKKLHSIFGSSSAQKKTISAPIPVTSGNANASMASAGYSSRISSSEIRSKSTVLARSEMFDMSDVQSYQSNAKTSHSIFRGNTKPLAAGMDKDKRNKYFVKKVPYKTIYIKDLIHT</sequence>
<dbReference type="AlphaFoldDB" id="A0AAX4HDE2"/>
<evidence type="ECO:0000256" key="1">
    <source>
        <dbReference type="SAM" id="MobiDB-lite"/>
    </source>
</evidence>
<dbReference type="PANTHER" id="PTHR43396:SF6">
    <property type="entry name" value="ABL201WP"/>
    <property type="match status" value="1"/>
</dbReference>
<keyword evidence="3" id="KW-1185">Reference proteome</keyword>
<dbReference type="GO" id="GO:0008941">
    <property type="term" value="F:nitric oxide dioxygenase NAD(P)H activity"/>
    <property type="evidence" value="ECO:0007669"/>
    <property type="project" value="TreeGrafter"/>
</dbReference>
<evidence type="ECO:0000313" key="2">
    <source>
        <dbReference type="EMBL" id="WPK26642.1"/>
    </source>
</evidence>
<dbReference type="InterPro" id="IPR044399">
    <property type="entry name" value="Mb-like_M"/>
</dbReference>
<dbReference type="CDD" id="cd01040">
    <property type="entry name" value="Mb-like"/>
    <property type="match status" value="1"/>
</dbReference>
<protein>
    <recommendedName>
        <fullName evidence="4">Globin family profile domain-containing protein</fullName>
    </recommendedName>
</protein>
<accession>A0AAX4HDE2</accession>
<dbReference type="Proteomes" id="UP001338582">
    <property type="component" value="Chromosome 5"/>
</dbReference>
<organism evidence="2 3">
    <name type="scientific">Australozyma saopauloensis</name>
    <dbReference type="NCBI Taxonomy" id="291208"/>
    <lineage>
        <taxon>Eukaryota</taxon>
        <taxon>Fungi</taxon>
        <taxon>Dikarya</taxon>
        <taxon>Ascomycota</taxon>
        <taxon>Saccharomycotina</taxon>
        <taxon>Pichiomycetes</taxon>
        <taxon>Metschnikowiaceae</taxon>
        <taxon>Australozyma</taxon>
    </lineage>
</organism>
<feature type="compositionally biased region" description="Basic and acidic residues" evidence="1">
    <location>
        <begin position="224"/>
        <end position="234"/>
    </location>
</feature>
<evidence type="ECO:0008006" key="4">
    <source>
        <dbReference type="Google" id="ProtNLM"/>
    </source>
</evidence>
<dbReference type="KEGG" id="asau:88175064"/>
<dbReference type="GO" id="GO:0071949">
    <property type="term" value="F:FAD binding"/>
    <property type="evidence" value="ECO:0007669"/>
    <property type="project" value="TreeGrafter"/>
</dbReference>
<dbReference type="Gene3D" id="1.10.490.10">
    <property type="entry name" value="Globins"/>
    <property type="match status" value="1"/>
</dbReference>
<proteinExistence type="predicted"/>
<gene>
    <name evidence="2" type="ORF">PUMCH_004001</name>
</gene>
<feature type="compositionally biased region" description="Polar residues" evidence="1">
    <location>
        <begin position="282"/>
        <end position="303"/>
    </location>
</feature>
<dbReference type="PANTHER" id="PTHR43396">
    <property type="entry name" value="FLAVOHEMOPROTEIN"/>
    <property type="match status" value="1"/>
</dbReference>
<name>A0AAX4HDE2_9ASCO</name>
<dbReference type="EMBL" id="CP138898">
    <property type="protein sequence ID" value="WPK26642.1"/>
    <property type="molecule type" value="Genomic_DNA"/>
</dbReference>
<dbReference type="InterPro" id="IPR012292">
    <property type="entry name" value="Globin/Proto"/>
</dbReference>
<dbReference type="GO" id="GO:0071500">
    <property type="term" value="P:cellular response to nitrosative stress"/>
    <property type="evidence" value="ECO:0007669"/>
    <property type="project" value="TreeGrafter"/>
</dbReference>
<dbReference type="GO" id="GO:0046210">
    <property type="term" value="P:nitric oxide catabolic process"/>
    <property type="evidence" value="ECO:0007669"/>
    <property type="project" value="TreeGrafter"/>
</dbReference>
<reference evidence="2 3" key="1">
    <citation type="submission" date="2023-10" db="EMBL/GenBank/DDBJ databases">
        <title>Draft Genome Sequence of Candida saopaulonensis from a very Premature Infant with Sepsis.</title>
        <authorList>
            <person name="Ning Y."/>
            <person name="Dai R."/>
            <person name="Xiao M."/>
            <person name="Xu Y."/>
            <person name="Yan Q."/>
            <person name="Zhang L."/>
        </authorList>
    </citation>
    <scope>NUCLEOTIDE SEQUENCE [LARGE SCALE GENOMIC DNA]</scope>
    <source>
        <strain evidence="2 3">19XY460</strain>
    </source>
</reference>
<dbReference type="GO" id="GO:0020037">
    <property type="term" value="F:heme binding"/>
    <property type="evidence" value="ECO:0007669"/>
    <property type="project" value="InterPro"/>
</dbReference>
<feature type="region of interest" description="Disordered" evidence="1">
    <location>
        <begin position="221"/>
        <end position="303"/>
    </location>
</feature>
<dbReference type="RefSeq" id="XP_062879023.1">
    <property type="nucleotide sequence ID" value="XM_063022953.1"/>
</dbReference>
<dbReference type="GO" id="GO:0019825">
    <property type="term" value="F:oxygen binding"/>
    <property type="evidence" value="ECO:0007669"/>
    <property type="project" value="InterPro"/>
</dbReference>